<dbReference type="VEuPathDB" id="FungiDB:An17g01730"/>
<name>A0AAJ8E144_ASPNG</name>
<feature type="compositionally biased region" description="Low complexity" evidence="1">
    <location>
        <begin position="24"/>
        <end position="36"/>
    </location>
</feature>
<gene>
    <name evidence="2" type="ORF">An17g01730</name>
</gene>
<feature type="region of interest" description="Disordered" evidence="1">
    <location>
        <begin position="374"/>
        <end position="435"/>
    </location>
</feature>
<dbReference type="KEGG" id="ang:An17g01730"/>
<proteinExistence type="predicted"/>
<dbReference type="GeneID" id="4989496"/>
<feature type="region of interest" description="Disordered" evidence="1">
    <location>
        <begin position="610"/>
        <end position="647"/>
    </location>
</feature>
<reference evidence="2" key="2">
    <citation type="submission" date="2025-08" db="UniProtKB">
        <authorList>
            <consortium name="RefSeq"/>
        </authorList>
    </citation>
    <scope>IDENTIFICATION</scope>
</reference>
<feature type="region of interest" description="Disordered" evidence="1">
    <location>
        <begin position="1"/>
        <end position="40"/>
    </location>
</feature>
<dbReference type="AlphaFoldDB" id="A0AAJ8E144"/>
<reference evidence="2" key="1">
    <citation type="submission" date="2025-02" db="EMBL/GenBank/DDBJ databases">
        <authorList>
            <consortium name="NCBI Genome Project"/>
        </authorList>
    </citation>
    <scope>NUCLEOTIDE SEQUENCE</scope>
</reference>
<evidence type="ECO:0000313" key="2">
    <source>
        <dbReference type="RefSeq" id="XP_059602841.1"/>
    </source>
</evidence>
<feature type="region of interest" description="Disordered" evidence="1">
    <location>
        <begin position="94"/>
        <end position="214"/>
    </location>
</feature>
<dbReference type="RefSeq" id="XP_059602841.1">
    <property type="nucleotide sequence ID" value="XM_059745485.1"/>
</dbReference>
<organism evidence="2">
    <name type="scientific">Aspergillus niger</name>
    <dbReference type="NCBI Taxonomy" id="5061"/>
    <lineage>
        <taxon>Eukaryota</taxon>
        <taxon>Fungi</taxon>
        <taxon>Dikarya</taxon>
        <taxon>Ascomycota</taxon>
        <taxon>Pezizomycotina</taxon>
        <taxon>Eurotiomycetes</taxon>
        <taxon>Eurotiomycetidae</taxon>
        <taxon>Eurotiales</taxon>
        <taxon>Aspergillaceae</taxon>
        <taxon>Aspergillus</taxon>
        <taxon>Aspergillus subgen. Circumdati</taxon>
    </lineage>
</organism>
<protein>
    <submittedName>
        <fullName evidence="2">Uncharacterized protein</fullName>
    </submittedName>
</protein>
<accession>A0AAJ8E144</accession>
<feature type="compositionally biased region" description="Low complexity" evidence="1">
    <location>
        <begin position="621"/>
        <end position="633"/>
    </location>
</feature>
<sequence length="727" mass="82112">MSGNYDYPPASRRPSRGARTNDRQLQQQQQQQQQQQPPVNRLQHLRELLTSERNRGDFAFARAVETLNQEMDDYRSSRSWDRSSFEQARAALDQHMQQLQERTRQSRANRGSSGPPMRPRPAVPRLQPLNVTAANPEESASDLSHSDSRTPRPRAGRGSDRPNRLRRPRGSNSSSLLDTPVPHLDSPTVMPQQVEDEHQLDRARTKRRKLETDDNREGLQGFRYGQYGQVVPGALRMELASCDGGTYDPHGESSLPENILRNDASVYCTKSDRCNLVLKHHGESPFCLKKIVIKAPRLGYNSPYVSAGLETPSQTVTNNFKRIREGMVFVSMSCDEALARTAAFEVQWESTRPFARHLPSGMQPSQEYLNAYRPPLQSLGRGPVINHSSDSESDSTDEPGAVEPSVSNVPDPTSEFRVTTEYGVQSDVRHDRDDHMDDDELLSLTDTDSIPMGRMDEDNIICSDSDMSLSDDDSNVSTFTRRQRELSRRIRAMRRRYVAERDSQTRRRPYLAMPSPGLRPEGTRGSETPQLMKPHARFFIERNKSMVSIKFDPPPSGRYILVKLWSPHSGNNIDIQSIIAYGYAGTRFFPALSFRNGYLSLNTSIVKGHEQKTQEGGQDHSIQQSKIQAKSSSNEAQTSIAPFSALRSHELRETRPKMLLTHGMDMHVSLPDVESHTKGKTGINPLLDLYDRQPAQTALLQVNVSRIDAVISRLSCKDRRTPSFPLK</sequence>
<feature type="region of interest" description="Disordered" evidence="1">
    <location>
        <begin position="498"/>
        <end position="529"/>
    </location>
</feature>
<evidence type="ECO:0000256" key="1">
    <source>
        <dbReference type="SAM" id="MobiDB-lite"/>
    </source>
</evidence>